<comment type="similarity">
    <text evidence="2">Belongs to the peptidase M50B family.</text>
</comment>
<feature type="transmembrane region" description="Helical" evidence="7">
    <location>
        <begin position="172"/>
        <end position="192"/>
    </location>
</feature>
<keyword evidence="6" id="KW-0482">Metalloprotease</keyword>
<reference evidence="8 9" key="1">
    <citation type="submission" date="2023-12" db="EMBL/GenBank/DDBJ databases">
        <title>the genome sequence of Hyalangium sp. s54d21.</title>
        <authorList>
            <person name="Zhang X."/>
        </authorList>
    </citation>
    <scope>NUCLEOTIDE SEQUENCE [LARGE SCALE GENOMIC DNA]</scope>
    <source>
        <strain evidence="9">s54d21</strain>
    </source>
</reference>
<feature type="transmembrane region" description="Helical" evidence="7">
    <location>
        <begin position="40"/>
        <end position="57"/>
    </location>
</feature>
<evidence type="ECO:0000256" key="1">
    <source>
        <dbReference type="ARBA" id="ARBA00001947"/>
    </source>
</evidence>
<feature type="transmembrane region" description="Helical" evidence="7">
    <location>
        <begin position="98"/>
        <end position="119"/>
    </location>
</feature>
<proteinExistence type="inferred from homology"/>
<keyword evidence="7" id="KW-0812">Transmembrane</keyword>
<dbReference type="EMBL" id="JAXIVS010000022">
    <property type="protein sequence ID" value="MDY7232624.1"/>
    <property type="molecule type" value="Genomic_DNA"/>
</dbReference>
<evidence type="ECO:0000256" key="4">
    <source>
        <dbReference type="ARBA" id="ARBA00022801"/>
    </source>
</evidence>
<keyword evidence="3" id="KW-0645">Protease</keyword>
<comment type="cofactor">
    <cofactor evidence="1">
        <name>Zn(2+)</name>
        <dbReference type="ChEBI" id="CHEBI:29105"/>
    </cofactor>
</comment>
<keyword evidence="4" id="KW-0378">Hydrolase</keyword>
<dbReference type="Proteomes" id="UP001291309">
    <property type="component" value="Unassembled WGS sequence"/>
</dbReference>
<evidence type="ECO:0000256" key="2">
    <source>
        <dbReference type="ARBA" id="ARBA00007931"/>
    </source>
</evidence>
<gene>
    <name evidence="8" type="ORF">SYV04_39935</name>
</gene>
<keyword evidence="7" id="KW-0472">Membrane</keyword>
<evidence type="ECO:0000256" key="5">
    <source>
        <dbReference type="ARBA" id="ARBA00022833"/>
    </source>
</evidence>
<dbReference type="InterPro" id="IPR011990">
    <property type="entry name" value="TPR-like_helical_dom_sf"/>
</dbReference>
<sequence length="460" mass="49478">MFRFRLGTIPVEVQASHLLTSAVLAFSFMPETRPGITGSAAFYVLSWVLIVFVSVLIHELGHALVSRVYGYQPSITLAWMGGHTHPNAPGPIPWHRDVLLTLAGPLFGLMLGVACWASLRFLQPESEALQYFLMVGAIANFFWAGFNMLPVLPLDGGRISSVLAVKFFGHRGFVVSQAVALLTCVALVAWGLQQRAPMLTLFFAMFGFQAARTLTEALRGGGKQVGLEQAPLVNALEQAELALSQGETREARVRAASVLDAGEALTPELASRAHYLLGWVALKEGQGRPALDHFSQVQGQSVEAHALGAAFSLIGDEPRALPLWEKAWRDSGDRTVMHEYAGCLIRSGRTPQALKLPGVDPAAAFSCAERVLFIRGAYSEAAAMGEEALAHAPNPTIAYDAACAFARAHNTSDAVRMLHRASELGFRDAAYAASDEDLAPLHGHPGFEAWLAALRQSASS</sequence>
<accession>A0ABU5HGP1</accession>
<organism evidence="8 9">
    <name type="scientific">Hyalangium rubrum</name>
    <dbReference type="NCBI Taxonomy" id="3103134"/>
    <lineage>
        <taxon>Bacteria</taxon>
        <taxon>Pseudomonadati</taxon>
        <taxon>Myxococcota</taxon>
        <taxon>Myxococcia</taxon>
        <taxon>Myxococcales</taxon>
        <taxon>Cystobacterineae</taxon>
        <taxon>Archangiaceae</taxon>
        <taxon>Hyalangium</taxon>
    </lineage>
</organism>
<keyword evidence="5" id="KW-0862">Zinc</keyword>
<dbReference type="RefSeq" id="WP_321551339.1">
    <property type="nucleotide sequence ID" value="NZ_JAXIVS010000022.1"/>
</dbReference>
<keyword evidence="7" id="KW-1133">Transmembrane helix</keyword>
<dbReference type="Gene3D" id="1.25.40.10">
    <property type="entry name" value="Tetratricopeptide repeat domain"/>
    <property type="match status" value="1"/>
</dbReference>
<evidence type="ECO:0000313" key="8">
    <source>
        <dbReference type="EMBL" id="MDY7232624.1"/>
    </source>
</evidence>
<dbReference type="PANTHER" id="PTHR39188:SF3">
    <property type="entry name" value="STAGE IV SPORULATION PROTEIN FB"/>
    <property type="match status" value="1"/>
</dbReference>
<comment type="caution">
    <text evidence="8">The sequence shown here is derived from an EMBL/GenBank/DDBJ whole genome shotgun (WGS) entry which is preliminary data.</text>
</comment>
<evidence type="ECO:0000256" key="7">
    <source>
        <dbReference type="SAM" id="Phobius"/>
    </source>
</evidence>
<dbReference type="NCBIfam" id="NF047558">
    <property type="entry name" value="TPR_END_plus"/>
    <property type="match status" value="1"/>
</dbReference>
<name>A0ABU5HGP1_9BACT</name>
<protein>
    <submittedName>
        <fullName evidence="8">Peptidase M50</fullName>
    </submittedName>
</protein>
<evidence type="ECO:0000256" key="3">
    <source>
        <dbReference type="ARBA" id="ARBA00022670"/>
    </source>
</evidence>
<evidence type="ECO:0000256" key="6">
    <source>
        <dbReference type="ARBA" id="ARBA00023049"/>
    </source>
</evidence>
<evidence type="ECO:0000313" key="9">
    <source>
        <dbReference type="Proteomes" id="UP001291309"/>
    </source>
</evidence>
<keyword evidence="9" id="KW-1185">Reference proteome</keyword>
<feature type="transmembrane region" description="Helical" evidence="7">
    <location>
        <begin position="131"/>
        <end position="152"/>
    </location>
</feature>
<dbReference type="SUPFAM" id="SSF48452">
    <property type="entry name" value="TPR-like"/>
    <property type="match status" value="1"/>
</dbReference>
<dbReference type="PANTHER" id="PTHR39188">
    <property type="entry name" value="MEMBRANE-ASSOCIATED ZINC METALLOPROTEASE M50B"/>
    <property type="match status" value="1"/>
</dbReference>